<evidence type="ECO:0000256" key="1">
    <source>
        <dbReference type="SAM" id="MobiDB-lite"/>
    </source>
</evidence>
<protein>
    <submittedName>
        <fullName evidence="2">Uncharacterized protein</fullName>
    </submittedName>
</protein>
<name>A0A9X3IZK7_9BACT</name>
<dbReference type="RefSeq" id="WP_267770703.1">
    <property type="nucleotide sequence ID" value="NZ_JAPNKE010000002.1"/>
</dbReference>
<feature type="compositionally biased region" description="Polar residues" evidence="1">
    <location>
        <begin position="1"/>
        <end position="18"/>
    </location>
</feature>
<evidence type="ECO:0000313" key="2">
    <source>
        <dbReference type="EMBL" id="MCY1008053.1"/>
    </source>
</evidence>
<sequence>MTSQASPSARVPTNTLQGSHGEGVWWPQDDHSCPSTTWRAHTGSNTLPAARKNSLWPMLTAVRSATQVSGTAEQPQAASLAQTASASAAA</sequence>
<organism evidence="2 3">
    <name type="scientific">Nannocystis pusilla</name>
    <dbReference type="NCBI Taxonomy" id="889268"/>
    <lineage>
        <taxon>Bacteria</taxon>
        <taxon>Pseudomonadati</taxon>
        <taxon>Myxococcota</taxon>
        <taxon>Polyangia</taxon>
        <taxon>Nannocystales</taxon>
        <taxon>Nannocystaceae</taxon>
        <taxon>Nannocystis</taxon>
    </lineage>
</organism>
<accession>A0A9X3IZK7</accession>
<dbReference type="EMBL" id="JAPNKE010000002">
    <property type="protein sequence ID" value="MCY1008053.1"/>
    <property type="molecule type" value="Genomic_DNA"/>
</dbReference>
<feature type="compositionally biased region" description="Low complexity" evidence="1">
    <location>
        <begin position="74"/>
        <end position="90"/>
    </location>
</feature>
<gene>
    <name evidence="2" type="ORF">OV079_21340</name>
</gene>
<feature type="region of interest" description="Disordered" evidence="1">
    <location>
        <begin position="1"/>
        <end position="30"/>
    </location>
</feature>
<reference evidence="2" key="1">
    <citation type="submission" date="2022-11" db="EMBL/GenBank/DDBJ databases">
        <title>Minimal conservation of predation-associated metabolite biosynthetic gene clusters underscores biosynthetic potential of Myxococcota including descriptions for ten novel species: Archangium lansinium sp. nov., Myxococcus landrumus sp. nov., Nannocystis bai.</title>
        <authorList>
            <person name="Ahearne A."/>
            <person name="Stevens C."/>
            <person name="Phillips K."/>
        </authorList>
    </citation>
    <scope>NUCLEOTIDE SEQUENCE</scope>
    <source>
        <strain evidence="2">Na p29</strain>
    </source>
</reference>
<dbReference type="AlphaFoldDB" id="A0A9X3IZK7"/>
<evidence type="ECO:0000313" key="3">
    <source>
        <dbReference type="Proteomes" id="UP001150924"/>
    </source>
</evidence>
<proteinExistence type="predicted"/>
<keyword evidence="3" id="KW-1185">Reference proteome</keyword>
<comment type="caution">
    <text evidence="2">The sequence shown here is derived from an EMBL/GenBank/DDBJ whole genome shotgun (WGS) entry which is preliminary data.</text>
</comment>
<dbReference type="Proteomes" id="UP001150924">
    <property type="component" value="Unassembled WGS sequence"/>
</dbReference>
<feature type="region of interest" description="Disordered" evidence="1">
    <location>
        <begin position="67"/>
        <end position="90"/>
    </location>
</feature>